<dbReference type="EMBL" id="CM037151">
    <property type="protein sequence ID" value="KAH7843664.1"/>
    <property type="molecule type" value="Genomic_DNA"/>
</dbReference>
<proteinExistence type="predicted"/>
<protein>
    <submittedName>
        <fullName evidence="1">Uncharacterized protein</fullName>
    </submittedName>
</protein>
<name>A0ACB7XSD9_9ERIC</name>
<reference evidence="1 2" key="1">
    <citation type="journal article" date="2021" name="Hortic Res">
        <title>High-quality reference genome and annotation aids understanding of berry development for evergreen blueberry (Vaccinium darrowii).</title>
        <authorList>
            <person name="Yu J."/>
            <person name="Hulse-Kemp A.M."/>
            <person name="Babiker E."/>
            <person name="Staton M."/>
        </authorList>
    </citation>
    <scope>NUCLEOTIDE SEQUENCE [LARGE SCALE GENOMIC DNA]</scope>
    <source>
        <strain evidence="2">cv. NJ 8807/NJ 8810</strain>
        <tissue evidence="1">Young leaf</tissue>
    </source>
</reference>
<gene>
    <name evidence="1" type="ORF">Vadar_019259</name>
</gene>
<evidence type="ECO:0000313" key="2">
    <source>
        <dbReference type="Proteomes" id="UP000828048"/>
    </source>
</evidence>
<organism evidence="1 2">
    <name type="scientific">Vaccinium darrowii</name>
    <dbReference type="NCBI Taxonomy" id="229202"/>
    <lineage>
        <taxon>Eukaryota</taxon>
        <taxon>Viridiplantae</taxon>
        <taxon>Streptophyta</taxon>
        <taxon>Embryophyta</taxon>
        <taxon>Tracheophyta</taxon>
        <taxon>Spermatophyta</taxon>
        <taxon>Magnoliopsida</taxon>
        <taxon>eudicotyledons</taxon>
        <taxon>Gunneridae</taxon>
        <taxon>Pentapetalae</taxon>
        <taxon>asterids</taxon>
        <taxon>Ericales</taxon>
        <taxon>Ericaceae</taxon>
        <taxon>Vaccinioideae</taxon>
        <taxon>Vaccinieae</taxon>
        <taxon>Vaccinium</taxon>
    </lineage>
</organism>
<sequence>MAPLISFCKIRTNFDVKVTATNNTVLHVTVLFQNNMENLENFLNLQPSLLCRVNSRGETVLKTAARKGRTTMIQELIALAKTLRQDPEGIVRITVIDMLRKTEGKDTALH</sequence>
<dbReference type="Proteomes" id="UP000828048">
    <property type="component" value="Chromosome 1"/>
</dbReference>
<comment type="caution">
    <text evidence="1">The sequence shown here is derived from an EMBL/GenBank/DDBJ whole genome shotgun (WGS) entry which is preliminary data.</text>
</comment>
<evidence type="ECO:0000313" key="1">
    <source>
        <dbReference type="EMBL" id="KAH7843664.1"/>
    </source>
</evidence>
<accession>A0ACB7XSD9</accession>
<keyword evidence="2" id="KW-1185">Reference proteome</keyword>